<dbReference type="RefSeq" id="WP_404548058.1">
    <property type="nucleotide sequence ID" value="NZ_JADIKJ010000015.1"/>
</dbReference>
<evidence type="ECO:0000313" key="7">
    <source>
        <dbReference type="EMBL" id="MFK2901341.1"/>
    </source>
</evidence>
<gene>
    <name evidence="7" type="ORF">ISP15_13445</name>
</gene>
<evidence type="ECO:0000256" key="4">
    <source>
        <dbReference type="ARBA" id="ARBA00023288"/>
    </source>
</evidence>
<proteinExistence type="predicted"/>
<reference evidence="7 8" key="1">
    <citation type="submission" date="2020-10" db="EMBL/GenBank/DDBJ databases">
        <title>Phylogeny of dyella-like bacteria.</title>
        <authorList>
            <person name="Fu J."/>
        </authorList>
    </citation>
    <scope>NUCLEOTIDE SEQUENCE [LARGE SCALE GENOMIC DNA]</scope>
    <source>
        <strain evidence="7 8">JP1</strain>
    </source>
</reference>
<evidence type="ECO:0000259" key="6">
    <source>
        <dbReference type="Pfam" id="PF09864"/>
    </source>
</evidence>
<dbReference type="InterPro" id="IPR036328">
    <property type="entry name" value="MliC_sf"/>
</dbReference>
<dbReference type="Proteomes" id="UP001620461">
    <property type="component" value="Unassembled WGS sequence"/>
</dbReference>
<dbReference type="InterPro" id="IPR018660">
    <property type="entry name" value="MliC"/>
</dbReference>
<feature type="chain" id="PRO_5045891989" evidence="5">
    <location>
        <begin position="24"/>
        <end position="115"/>
    </location>
</feature>
<keyword evidence="4" id="KW-0449">Lipoprotein</keyword>
<name>A0ABW8JMB2_9GAMM</name>
<keyword evidence="2" id="KW-0472">Membrane</keyword>
<feature type="signal peptide" evidence="5">
    <location>
        <begin position="1"/>
        <end position="23"/>
    </location>
</feature>
<feature type="domain" description="C-type lysozyme inhibitor" evidence="6">
    <location>
        <begin position="38"/>
        <end position="95"/>
    </location>
</feature>
<dbReference type="EMBL" id="JADIKJ010000015">
    <property type="protein sequence ID" value="MFK2901341.1"/>
    <property type="molecule type" value="Genomic_DNA"/>
</dbReference>
<comment type="caution">
    <text evidence="7">The sequence shown here is derived from an EMBL/GenBank/DDBJ whole genome shotgun (WGS) entry which is preliminary data.</text>
</comment>
<dbReference type="Gene3D" id="2.40.128.200">
    <property type="match status" value="1"/>
</dbReference>
<sequence>MHSRNLLLASIATLALTGCVAPAARHADRGLPISWTDYRCSDGQTVQAAYPDADTALIKVHGEAHTLHVALSGSGARYTGDGWQWWTKGMHDGMLAPLASGETIASSPSIDCQAR</sequence>
<keyword evidence="8" id="KW-1185">Reference proteome</keyword>
<accession>A0ABW8JMB2</accession>
<protein>
    <submittedName>
        <fullName evidence="7">MliC family protein</fullName>
    </submittedName>
</protein>
<evidence type="ECO:0000256" key="5">
    <source>
        <dbReference type="SAM" id="SignalP"/>
    </source>
</evidence>
<evidence type="ECO:0000313" key="8">
    <source>
        <dbReference type="Proteomes" id="UP001620461"/>
    </source>
</evidence>
<dbReference type="PROSITE" id="PS51257">
    <property type="entry name" value="PROKAR_LIPOPROTEIN"/>
    <property type="match status" value="1"/>
</dbReference>
<evidence type="ECO:0000256" key="2">
    <source>
        <dbReference type="ARBA" id="ARBA00023136"/>
    </source>
</evidence>
<dbReference type="Pfam" id="PF09864">
    <property type="entry name" value="MliC"/>
    <property type="match status" value="1"/>
</dbReference>
<keyword evidence="1 5" id="KW-0732">Signal</keyword>
<dbReference type="SUPFAM" id="SSF141488">
    <property type="entry name" value="YdhA-like"/>
    <property type="match status" value="1"/>
</dbReference>
<evidence type="ECO:0000256" key="1">
    <source>
        <dbReference type="ARBA" id="ARBA00022729"/>
    </source>
</evidence>
<organism evidence="7 8">
    <name type="scientific">Dyella jejuensis</name>
    <dbReference type="NCBI Taxonomy" id="1432009"/>
    <lineage>
        <taxon>Bacteria</taxon>
        <taxon>Pseudomonadati</taxon>
        <taxon>Pseudomonadota</taxon>
        <taxon>Gammaproteobacteria</taxon>
        <taxon>Lysobacterales</taxon>
        <taxon>Rhodanobacteraceae</taxon>
        <taxon>Dyella</taxon>
    </lineage>
</organism>
<keyword evidence="3" id="KW-0564">Palmitate</keyword>
<evidence type="ECO:0000256" key="3">
    <source>
        <dbReference type="ARBA" id="ARBA00023139"/>
    </source>
</evidence>